<dbReference type="OrthoDB" id="5342507at2759"/>
<gene>
    <name evidence="3" type="ORF">PHISCL_01431</name>
</gene>
<keyword evidence="2" id="KW-1133">Transmembrane helix</keyword>
<keyword evidence="2" id="KW-0472">Membrane</keyword>
<dbReference type="AlphaFoldDB" id="A0A3A2ZV26"/>
<reference evidence="4" key="1">
    <citation type="submission" date="2017-02" db="EMBL/GenBank/DDBJ databases">
        <authorList>
            <person name="Tafer H."/>
            <person name="Lopandic K."/>
        </authorList>
    </citation>
    <scope>NUCLEOTIDE SEQUENCE [LARGE SCALE GENOMIC DNA]</scope>
    <source>
        <strain evidence="4">CBS 366.77</strain>
    </source>
</reference>
<proteinExistence type="predicted"/>
<feature type="transmembrane region" description="Helical" evidence="2">
    <location>
        <begin position="75"/>
        <end position="99"/>
    </location>
</feature>
<feature type="transmembrane region" description="Helical" evidence="2">
    <location>
        <begin position="47"/>
        <end position="68"/>
    </location>
</feature>
<evidence type="ECO:0000313" key="4">
    <source>
        <dbReference type="Proteomes" id="UP000266188"/>
    </source>
</evidence>
<sequence>MGFGGVILRFFNLAIRILQFLDSAVILGIFSYYLAALAHDNASIPQWMRAVEGLSGAATLYGLLGILFTCCLGGVAFFAFLAIVLDVCFVAAMIAIAVLTRNGTQTCQANDDEAHFGASYGIACELEKVSFAVAIIGIFFFLISILFQFLLARHHKREKRFGPSPANGYTYGTRRRGGWFSRKNKRNPESSGNDDLLPGHPTPGDVELNGSEKNRYGTPGYGYGNSAYTGNY</sequence>
<comment type="caution">
    <text evidence="3">The sequence shown here is derived from an EMBL/GenBank/DDBJ whole genome shotgun (WGS) entry which is preliminary data.</text>
</comment>
<protein>
    <recommendedName>
        <fullName evidence="5">MARVEL domain-containing protein</fullName>
    </recommendedName>
</protein>
<keyword evidence="4" id="KW-1185">Reference proteome</keyword>
<name>A0A3A2ZV26_9EURO</name>
<evidence type="ECO:0000256" key="1">
    <source>
        <dbReference type="SAM" id="MobiDB-lite"/>
    </source>
</evidence>
<feature type="transmembrane region" description="Helical" evidence="2">
    <location>
        <begin position="129"/>
        <end position="151"/>
    </location>
</feature>
<evidence type="ECO:0000256" key="2">
    <source>
        <dbReference type="SAM" id="Phobius"/>
    </source>
</evidence>
<keyword evidence="2" id="KW-0812">Transmembrane</keyword>
<feature type="region of interest" description="Disordered" evidence="1">
    <location>
        <begin position="163"/>
        <end position="217"/>
    </location>
</feature>
<feature type="transmembrane region" description="Helical" evidence="2">
    <location>
        <begin position="17"/>
        <end position="35"/>
    </location>
</feature>
<evidence type="ECO:0008006" key="5">
    <source>
        <dbReference type="Google" id="ProtNLM"/>
    </source>
</evidence>
<evidence type="ECO:0000313" key="3">
    <source>
        <dbReference type="EMBL" id="RJE26183.1"/>
    </source>
</evidence>
<accession>A0A3A2ZV26</accession>
<dbReference type="Proteomes" id="UP000266188">
    <property type="component" value="Unassembled WGS sequence"/>
</dbReference>
<feature type="compositionally biased region" description="Basic residues" evidence="1">
    <location>
        <begin position="173"/>
        <end position="185"/>
    </location>
</feature>
<dbReference type="EMBL" id="MVGC01000027">
    <property type="protein sequence ID" value="RJE26183.1"/>
    <property type="molecule type" value="Genomic_DNA"/>
</dbReference>
<organism evidence="3 4">
    <name type="scientific">Aspergillus sclerotialis</name>
    <dbReference type="NCBI Taxonomy" id="2070753"/>
    <lineage>
        <taxon>Eukaryota</taxon>
        <taxon>Fungi</taxon>
        <taxon>Dikarya</taxon>
        <taxon>Ascomycota</taxon>
        <taxon>Pezizomycotina</taxon>
        <taxon>Eurotiomycetes</taxon>
        <taxon>Eurotiomycetidae</taxon>
        <taxon>Eurotiales</taxon>
        <taxon>Aspergillaceae</taxon>
        <taxon>Aspergillus</taxon>
        <taxon>Aspergillus subgen. Polypaecilum</taxon>
    </lineage>
</organism>